<proteinExistence type="predicted"/>
<sequence>MANLHFVNLDEKSFSIIINNQYDCIGVINGNGNDFNLEALEKFRNSFVSESLGVESFFGIESFFDNQHFPTRFKKGDYVVLSREDGWDWLDDIGCRITVLIDDVHHFHSRINTSDEINVLVYAYSLLTPEHFFDSADHVIAAYDARRSVSAGVCE</sequence>
<gene>
    <name evidence="1" type="ORF">XDD1_3450</name>
</gene>
<evidence type="ECO:0000313" key="1">
    <source>
        <dbReference type="EMBL" id="CDG19140.1"/>
    </source>
</evidence>
<accession>A0A068QZ83</accession>
<protein>
    <submittedName>
        <fullName evidence="1">Uncharacterized protein</fullName>
    </submittedName>
</protein>
<organism evidence="1 2">
    <name type="scientific">Xenorhabdus doucetiae</name>
    <dbReference type="NCBI Taxonomy" id="351671"/>
    <lineage>
        <taxon>Bacteria</taxon>
        <taxon>Pseudomonadati</taxon>
        <taxon>Pseudomonadota</taxon>
        <taxon>Gammaproteobacteria</taxon>
        <taxon>Enterobacterales</taxon>
        <taxon>Morganellaceae</taxon>
        <taxon>Xenorhabdus</taxon>
    </lineage>
</organism>
<dbReference type="KEGG" id="xdo:XDD1_3450"/>
<dbReference type="Proteomes" id="UP000032721">
    <property type="component" value="Chromosome"/>
</dbReference>
<dbReference type="EMBL" id="FO704550">
    <property type="protein sequence ID" value="CDG19140.1"/>
    <property type="molecule type" value="Genomic_DNA"/>
</dbReference>
<dbReference type="AlphaFoldDB" id="A0A068QZ83"/>
<dbReference type="RefSeq" id="WP_045972691.1">
    <property type="nucleotide sequence ID" value="NZ_CAWMED010000001.1"/>
</dbReference>
<dbReference type="STRING" id="351671.XDD1_3450"/>
<name>A0A068QZ83_9GAMM</name>
<evidence type="ECO:0000313" key="2">
    <source>
        <dbReference type="Proteomes" id="UP000032721"/>
    </source>
</evidence>
<reference evidence="1 2" key="1">
    <citation type="submission" date="2013-07" db="EMBL/GenBank/DDBJ databases">
        <authorList>
            <person name="Genoscope - CEA"/>
        </authorList>
    </citation>
    <scope>NUCLEOTIDE SEQUENCE [LARGE SCALE GENOMIC DNA]</scope>
    <source>
        <strain evidence="2">FRM16 / DSM 17909</strain>
    </source>
</reference>
<dbReference type="HOGENOM" id="CLU_1905961_0_0_6"/>